<name>A0A2T4IK91_9RHOO</name>
<feature type="transmembrane region" description="Helical" evidence="8">
    <location>
        <begin position="20"/>
        <end position="43"/>
    </location>
</feature>
<dbReference type="PANTHER" id="PTHR32089:SF119">
    <property type="entry name" value="METHYL-ACCEPTING CHEMOTAXIS PROTEIN CTPL"/>
    <property type="match status" value="1"/>
</dbReference>
<dbReference type="PROSITE" id="PS50885">
    <property type="entry name" value="HAMP"/>
    <property type="match status" value="1"/>
</dbReference>
<dbReference type="GO" id="GO:0016020">
    <property type="term" value="C:membrane"/>
    <property type="evidence" value="ECO:0007669"/>
    <property type="project" value="UniProtKB-SubCell"/>
</dbReference>
<organism evidence="11 12">
    <name type="scientific">Pseudothauera lacus</name>
    <dbReference type="NCBI Taxonomy" id="2136175"/>
    <lineage>
        <taxon>Bacteria</taxon>
        <taxon>Pseudomonadati</taxon>
        <taxon>Pseudomonadota</taxon>
        <taxon>Betaproteobacteria</taxon>
        <taxon>Rhodocyclales</taxon>
        <taxon>Zoogloeaceae</taxon>
        <taxon>Pseudothauera</taxon>
    </lineage>
</organism>
<dbReference type="PROSITE" id="PS50111">
    <property type="entry name" value="CHEMOTAXIS_TRANSDUC_2"/>
    <property type="match status" value="1"/>
</dbReference>
<dbReference type="EMBL" id="PZKC01000001">
    <property type="protein sequence ID" value="PTD98182.1"/>
    <property type="molecule type" value="Genomic_DNA"/>
</dbReference>
<evidence type="ECO:0000259" key="9">
    <source>
        <dbReference type="PROSITE" id="PS50111"/>
    </source>
</evidence>
<dbReference type="OrthoDB" id="343520at2"/>
<dbReference type="Pfam" id="PF00672">
    <property type="entry name" value="HAMP"/>
    <property type="match status" value="1"/>
</dbReference>
<feature type="domain" description="Methyl-accepting transducer" evidence="9">
    <location>
        <begin position="407"/>
        <end position="643"/>
    </location>
</feature>
<evidence type="ECO:0000313" key="11">
    <source>
        <dbReference type="EMBL" id="PTD98182.1"/>
    </source>
</evidence>
<evidence type="ECO:0000256" key="2">
    <source>
        <dbReference type="ARBA" id="ARBA00022692"/>
    </source>
</evidence>
<evidence type="ECO:0000256" key="7">
    <source>
        <dbReference type="PROSITE-ProRule" id="PRU00284"/>
    </source>
</evidence>
<dbReference type="FunFam" id="1.10.287.950:FF:000001">
    <property type="entry name" value="Methyl-accepting chemotaxis sensory transducer"/>
    <property type="match status" value="1"/>
</dbReference>
<dbReference type="SMART" id="SM00283">
    <property type="entry name" value="MA"/>
    <property type="match status" value="1"/>
</dbReference>
<keyword evidence="3 8" id="KW-1133">Transmembrane helix</keyword>
<accession>A0A2T4IK91</accession>
<comment type="similarity">
    <text evidence="6">Belongs to the methyl-accepting chemotaxis (MCP) protein family.</text>
</comment>
<dbReference type="InterPro" id="IPR003660">
    <property type="entry name" value="HAMP_dom"/>
</dbReference>
<dbReference type="GO" id="GO:0006935">
    <property type="term" value="P:chemotaxis"/>
    <property type="evidence" value="ECO:0007669"/>
    <property type="project" value="UniProtKB-ARBA"/>
</dbReference>
<keyword evidence="5 7" id="KW-0807">Transducer</keyword>
<comment type="caution">
    <text evidence="11">The sequence shown here is derived from an EMBL/GenBank/DDBJ whole genome shotgun (WGS) entry which is preliminary data.</text>
</comment>
<protein>
    <submittedName>
        <fullName evidence="11">Chemotaxis protein</fullName>
    </submittedName>
</protein>
<evidence type="ECO:0000256" key="5">
    <source>
        <dbReference type="ARBA" id="ARBA00023224"/>
    </source>
</evidence>
<keyword evidence="12" id="KW-1185">Reference proteome</keyword>
<dbReference type="GO" id="GO:0007165">
    <property type="term" value="P:signal transduction"/>
    <property type="evidence" value="ECO:0007669"/>
    <property type="project" value="UniProtKB-KW"/>
</dbReference>
<dbReference type="SUPFAM" id="SSF58104">
    <property type="entry name" value="Methyl-accepting chemotaxis protein (MCP) signaling domain"/>
    <property type="match status" value="1"/>
</dbReference>
<evidence type="ECO:0000256" key="8">
    <source>
        <dbReference type="SAM" id="Phobius"/>
    </source>
</evidence>
<dbReference type="InterPro" id="IPR004089">
    <property type="entry name" value="MCPsignal_dom"/>
</dbReference>
<reference evidence="11 12" key="1">
    <citation type="submission" date="2018-03" db="EMBL/GenBank/DDBJ databases">
        <authorList>
            <person name="Keele B.F."/>
        </authorList>
    </citation>
    <scope>NUCLEOTIDE SEQUENCE [LARGE SCALE GENOMIC DNA]</scope>
    <source>
        <strain evidence="11 12">D20</strain>
    </source>
</reference>
<evidence type="ECO:0000256" key="3">
    <source>
        <dbReference type="ARBA" id="ARBA00022989"/>
    </source>
</evidence>
<dbReference type="PANTHER" id="PTHR32089">
    <property type="entry name" value="METHYL-ACCEPTING CHEMOTAXIS PROTEIN MCPB"/>
    <property type="match status" value="1"/>
</dbReference>
<keyword evidence="2 8" id="KW-0812">Transmembrane</keyword>
<keyword evidence="4 8" id="KW-0472">Membrane</keyword>
<evidence type="ECO:0000256" key="1">
    <source>
        <dbReference type="ARBA" id="ARBA00004141"/>
    </source>
</evidence>
<gene>
    <name evidence="11" type="ORF">C8261_01875</name>
</gene>
<evidence type="ECO:0000256" key="6">
    <source>
        <dbReference type="ARBA" id="ARBA00029447"/>
    </source>
</evidence>
<dbReference type="Proteomes" id="UP000241193">
    <property type="component" value="Unassembled WGS sequence"/>
</dbReference>
<feature type="domain" description="HAMP" evidence="10">
    <location>
        <begin position="350"/>
        <end position="402"/>
    </location>
</feature>
<sequence length="679" mass="72786">MSFIFSPAAMLLDRLRFRWKFVLLGLISAATIAYLLTALVLALRTDIRVVDSELHGLQAVVPLLRVVEAAQLRRGLATGALNNTDAAMQSRLPDATAKLEQAWAEAERALQQAAGALGGETRWQERWGEAAQMWATLQAPNPSASPQWVFDGHTVVVNNVVQVLHDVAEESRLALDPEAASQYLISLVTHTVPDATERIGRLRGQGASILASRYLSSGQRLRLSLQIGELDHAMLAAEEILERAAHANPERQEALDDLKVELALAVESIRGRVIDDILDERFELAPVEFFDAGTRALDVAFQQSAEVIVPTIEALLKERRAGLVRTFTVVVAISVLAVALLAYFLGALYIAVARSVAELGAGAGRLGEGDLSTRIHLSSNDELRDAAERFNAMAEAMAAVMQRVRRSADEVGEAAAAMATASSEVSRSSAHQSEAAASMAAAVEEMTVGIDEIGRHAGEAENISSRSGEISDNGAQVVQRTAAEMELIAREVGATATTIETLGRKSEEISSIVNVIREIADQTNLLALNAAIEAARAGETGRGFAVVADEVRKLAERTSGATQEISTMVDAIQHGTDEAVKSMNRGVERVRDGVELTRRAGEAMDEIRNGAQGVVQSVSDISSALREQSAASNDISRNVEQIAQMAEENNATVAEAEGTAQHLEALARTLRAEVGHFRL</sequence>
<dbReference type="Pfam" id="PF00015">
    <property type="entry name" value="MCPsignal"/>
    <property type="match status" value="1"/>
</dbReference>
<reference evidence="11 12" key="2">
    <citation type="submission" date="2018-04" db="EMBL/GenBank/DDBJ databases">
        <title>Thauera lacus sp. nov., isolated from an saline lake in Inner Mongolia, China.</title>
        <authorList>
            <person name="Liang Q.-Y."/>
        </authorList>
    </citation>
    <scope>NUCLEOTIDE SEQUENCE [LARGE SCALE GENOMIC DNA]</scope>
    <source>
        <strain evidence="11 12">D20</strain>
    </source>
</reference>
<dbReference type="CDD" id="cd06225">
    <property type="entry name" value="HAMP"/>
    <property type="match status" value="1"/>
</dbReference>
<dbReference type="AlphaFoldDB" id="A0A2T4IK91"/>
<dbReference type="CDD" id="cd11386">
    <property type="entry name" value="MCP_signal"/>
    <property type="match status" value="1"/>
</dbReference>
<evidence type="ECO:0000313" key="12">
    <source>
        <dbReference type="Proteomes" id="UP000241193"/>
    </source>
</evidence>
<dbReference type="Gene3D" id="1.10.287.950">
    <property type="entry name" value="Methyl-accepting chemotaxis protein"/>
    <property type="match status" value="1"/>
</dbReference>
<proteinExistence type="inferred from homology"/>
<dbReference type="RefSeq" id="WP_107491942.1">
    <property type="nucleotide sequence ID" value="NZ_PZKC01000001.1"/>
</dbReference>
<evidence type="ECO:0000256" key="4">
    <source>
        <dbReference type="ARBA" id="ARBA00023136"/>
    </source>
</evidence>
<feature type="transmembrane region" description="Helical" evidence="8">
    <location>
        <begin position="327"/>
        <end position="352"/>
    </location>
</feature>
<dbReference type="SMART" id="SM00304">
    <property type="entry name" value="HAMP"/>
    <property type="match status" value="1"/>
</dbReference>
<evidence type="ECO:0000259" key="10">
    <source>
        <dbReference type="PROSITE" id="PS50885"/>
    </source>
</evidence>
<comment type="subcellular location">
    <subcellularLocation>
        <location evidence="1">Membrane</location>
        <topology evidence="1">Multi-pass membrane protein</topology>
    </subcellularLocation>
</comment>